<keyword evidence="2" id="KW-1185">Reference proteome</keyword>
<gene>
    <name evidence="1" type="ORF">KIPB_000654</name>
</gene>
<name>A0A9K3CNX6_9EUKA</name>
<dbReference type="EMBL" id="BDIP01000079">
    <property type="protein sequence ID" value="GIQ79941.1"/>
    <property type="molecule type" value="Genomic_DNA"/>
</dbReference>
<organism evidence="1 2">
    <name type="scientific">Kipferlia bialata</name>
    <dbReference type="NCBI Taxonomy" id="797122"/>
    <lineage>
        <taxon>Eukaryota</taxon>
        <taxon>Metamonada</taxon>
        <taxon>Carpediemonas-like organisms</taxon>
        <taxon>Kipferlia</taxon>
    </lineage>
</organism>
<reference evidence="1 2" key="1">
    <citation type="journal article" date="2018" name="PLoS ONE">
        <title>The draft genome of Kipferlia bialata reveals reductive genome evolution in fornicate parasites.</title>
        <authorList>
            <person name="Tanifuji G."/>
            <person name="Takabayashi S."/>
            <person name="Kume K."/>
            <person name="Takagi M."/>
            <person name="Nakayama T."/>
            <person name="Kamikawa R."/>
            <person name="Inagaki Y."/>
            <person name="Hashimoto T."/>
        </authorList>
    </citation>
    <scope>NUCLEOTIDE SEQUENCE [LARGE SCALE GENOMIC DNA]</scope>
    <source>
        <strain evidence="1">NY0173</strain>
    </source>
</reference>
<comment type="caution">
    <text evidence="1">The sequence shown here is derived from an EMBL/GenBank/DDBJ whole genome shotgun (WGS) entry which is preliminary data.</text>
</comment>
<evidence type="ECO:0000313" key="1">
    <source>
        <dbReference type="EMBL" id="GIQ79941.1"/>
    </source>
</evidence>
<dbReference type="AlphaFoldDB" id="A0A9K3CNX6"/>
<sequence>MKLPPPSKSWGEYQRTRQKVMDDHQRLQLIIHTQGEDLTEADRETAWLLSDSMDARVAALLRDYKILTRADKEMSRENPQPEKDAEFRERLKQKEIARAKKVAEEREREVLERRRKRRALLAAAAVKREVLSTKAKLLEPHVMNTSTHSFSIRCVAKREGRGDSLCQIK</sequence>
<protein>
    <submittedName>
        <fullName evidence="1">Uncharacterized protein</fullName>
    </submittedName>
</protein>
<dbReference type="Proteomes" id="UP000265618">
    <property type="component" value="Unassembled WGS sequence"/>
</dbReference>
<accession>A0A9K3CNX6</accession>
<proteinExistence type="predicted"/>
<evidence type="ECO:0000313" key="2">
    <source>
        <dbReference type="Proteomes" id="UP000265618"/>
    </source>
</evidence>